<dbReference type="RefSeq" id="WP_308205878.1">
    <property type="nucleotide sequence ID" value="NZ_BLKZ01000001.1"/>
</dbReference>
<dbReference type="AlphaFoldDB" id="A0A7I9YJU7"/>
<protein>
    <recommendedName>
        <fullName evidence="1">Alpha/beta hydrolase fold-3 domain-containing protein</fullName>
    </recommendedName>
</protein>
<dbReference type="SUPFAM" id="SSF53474">
    <property type="entry name" value="alpha/beta-Hydrolases"/>
    <property type="match status" value="1"/>
</dbReference>
<evidence type="ECO:0000259" key="1">
    <source>
        <dbReference type="Pfam" id="PF07859"/>
    </source>
</evidence>
<accession>A0A7I9YJU7</accession>
<dbReference type="Pfam" id="PF07859">
    <property type="entry name" value="Abhydrolase_3"/>
    <property type="match status" value="1"/>
</dbReference>
<dbReference type="InterPro" id="IPR029058">
    <property type="entry name" value="AB_hydrolase_fold"/>
</dbReference>
<gene>
    <name evidence="2" type="ORF">MBOU_08150</name>
</gene>
<proteinExistence type="predicted"/>
<feature type="domain" description="Alpha/beta hydrolase fold-3" evidence="1">
    <location>
        <begin position="5"/>
        <end position="94"/>
    </location>
</feature>
<dbReference type="Gene3D" id="3.40.50.1820">
    <property type="entry name" value="alpha/beta hydrolase"/>
    <property type="match status" value="1"/>
</dbReference>
<dbReference type="Proteomes" id="UP000465360">
    <property type="component" value="Unassembled WGS sequence"/>
</dbReference>
<evidence type="ECO:0000313" key="2">
    <source>
        <dbReference type="EMBL" id="GFG88773.1"/>
    </source>
</evidence>
<keyword evidence="3" id="KW-1185">Reference proteome</keyword>
<evidence type="ECO:0000313" key="3">
    <source>
        <dbReference type="Proteomes" id="UP000465360"/>
    </source>
</evidence>
<reference evidence="2 3" key="1">
    <citation type="journal article" date="2019" name="Emerg. Microbes Infect.">
        <title>Comprehensive subspecies identification of 175 nontuberculous mycobacteria species based on 7547 genomic profiles.</title>
        <authorList>
            <person name="Matsumoto Y."/>
            <person name="Kinjo T."/>
            <person name="Motooka D."/>
            <person name="Nabeya D."/>
            <person name="Jung N."/>
            <person name="Uechi K."/>
            <person name="Horii T."/>
            <person name="Iida T."/>
            <person name="Fujita J."/>
            <person name="Nakamura S."/>
        </authorList>
    </citation>
    <scope>NUCLEOTIDE SEQUENCE [LARGE SCALE GENOMIC DNA]</scope>
    <source>
        <strain evidence="2 3">JCM 30725</strain>
    </source>
</reference>
<dbReference type="GO" id="GO:0016787">
    <property type="term" value="F:hydrolase activity"/>
    <property type="evidence" value="ECO:0007669"/>
    <property type="project" value="InterPro"/>
</dbReference>
<dbReference type="EMBL" id="BLKZ01000001">
    <property type="protein sequence ID" value="GFG88773.1"/>
    <property type="molecule type" value="Genomic_DNA"/>
</dbReference>
<name>A0A7I9YJU7_MYCBU</name>
<dbReference type="InterPro" id="IPR013094">
    <property type="entry name" value="AB_hydrolase_3"/>
</dbReference>
<organism evidence="2 3">
    <name type="scientific">Mycobacterium bourgelatii</name>
    <dbReference type="NCBI Taxonomy" id="1273442"/>
    <lineage>
        <taxon>Bacteria</taxon>
        <taxon>Bacillati</taxon>
        <taxon>Actinomycetota</taxon>
        <taxon>Actinomycetes</taxon>
        <taxon>Mycobacteriales</taxon>
        <taxon>Mycobacteriaceae</taxon>
        <taxon>Mycobacterium</taxon>
    </lineage>
</organism>
<sequence length="94" mass="10340">MKRLAAIAAVAQRSHGEGIPLRAQVLVYPMLDDRTALRADHAGRGRFTWTPASNLFGWTCYLGRRPRASDAPEYAAPARREDLRGLPPAWIGVG</sequence>
<comment type="caution">
    <text evidence="2">The sequence shown here is derived from an EMBL/GenBank/DDBJ whole genome shotgun (WGS) entry which is preliminary data.</text>
</comment>